<gene>
    <name evidence="9" type="ORF">KE626_27040</name>
</gene>
<evidence type="ECO:0000259" key="4">
    <source>
        <dbReference type="Pfam" id="PF00703"/>
    </source>
</evidence>
<name>A0ABS5J715_9BACT</name>
<dbReference type="NCBIfam" id="NF041463">
    <property type="entry name" value="GalB"/>
    <property type="match status" value="1"/>
</dbReference>
<evidence type="ECO:0000259" key="6">
    <source>
        <dbReference type="Pfam" id="PF16355"/>
    </source>
</evidence>
<dbReference type="InterPro" id="IPR017853">
    <property type="entry name" value="GH"/>
</dbReference>
<dbReference type="Pfam" id="PF18565">
    <property type="entry name" value="Glyco_hydro2_C5"/>
    <property type="match status" value="1"/>
</dbReference>
<evidence type="ECO:0000256" key="3">
    <source>
        <dbReference type="ARBA" id="ARBA00023295"/>
    </source>
</evidence>
<dbReference type="PRINTS" id="PR00132">
    <property type="entry name" value="GLHYDRLASE2"/>
</dbReference>
<dbReference type="Pfam" id="PF02836">
    <property type="entry name" value="Glyco_hydro_2_C"/>
    <property type="match status" value="1"/>
</dbReference>
<dbReference type="SUPFAM" id="SSF49303">
    <property type="entry name" value="beta-Galactosidase/glucuronidase domain"/>
    <property type="match status" value="1"/>
</dbReference>
<keyword evidence="2" id="KW-0378">Hydrolase</keyword>
<dbReference type="Pfam" id="PF00703">
    <property type="entry name" value="Glyco_hydro_2"/>
    <property type="match status" value="1"/>
</dbReference>
<evidence type="ECO:0000259" key="7">
    <source>
        <dbReference type="Pfam" id="PF18565"/>
    </source>
</evidence>
<dbReference type="Pfam" id="PF16355">
    <property type="entry name" value="DUF4982"/>
    <property type="match status" value="1"/>
</dbReference>
<comment type="similarity">
    <text evidence="1">Belongs to the glycosyl hydrolase 2 family.</text>
</comment>
<feature type="domain" description="Glycoside hydrolase family 2 catalytic" evidence="5">
    <location>
        <begin position="399"/>
        <end position="554"/>
    </location>
</feature>
<evidence type="ECO:0000313" key="10">
    <source>
        <dbReference type="Proteomes" id="UP000676386"/>
    </source>
</evidence>
<keyword evidence="10" id="KW-1185">Reference proteome</keyword>
<evidence type="ECO:0000259" key="8">
    <source>
        <dbReference type="Pfam" id="PF22666"/>
    </source>
</evidence>
<keyword evidence="3" id="KW-0326">Glycosidase</keyword>
<comment type="caution">
    <text evidence="9">The sequence shown here is derived from an EMBL/GenBank/DDBJ whole genome shotgun (WGS) entry which is preliminary data.</text>
</comment>
<dbReference type="InterPro" id="IPR006103">
    <property type="entry name" value="Glyco_hydro_2_cat"/>
</dbReference>
<dbReference type="Pfam" id="PF22666">
    <property type="entry name" value="Glyco_hydro_2_N2"/>
    <property type="match status" value="1"/>
</dbReference>
<dbReference type="InterPro" id="IPR006101">
    <property type="entry name" value="Glyco_hydro_2"/>
</dbReference>
<dbReference type="InterPro" id="IPR032311">
    <property type="entry name" value="DUF4982"/>
</dbReference>
<dbReference type="RefSeq" id="WP_211976151.1">
    <property type="nucleotide sequence ID" value="NZ_CBFHAM010000162.1"/>
</dbReference>
<dbReference type="InterPro" id="IPR054593">
    <property type="entry name" value="Beta-mannosidase-like_N2"/>
</dbReference>
<dbReference type="InterPro" id="IPR008979">
    <property type="entry name" value="Galactose-bd-like_sf"/>
</dbReference>
<dbReference type="SUPFAM" id="SSF49785">
    <property type="entry name" value="Galactose-binding domain-like"/>
    <property type="match status" value="1"/>
</dbReference>
<dbReference type="Gene3D" id="3.20.20.80">
    <property type="entry name" value="Glycosidases"/>
    <property type="match status" value="1"/>
</dbReference>
<dbReference type="SUPFAM" id="SSF51445">
    <property type="entry name" value="(Trans)glycosidases"/>
    <property type="match status" value="1"/>
</dbReference>
<feature type="domain" description="DUF4982" evidence="6">
    <location>
        <begin position="740"/>
        <end position="799"/>
    </location>
</feature>
<dbReference type="InterPro" id="IPR036156">
    <property type="entry name" value="Beta-gal/glucu_dom_sf"/>
</dbReference>
<accession>A0ABS5J715</accession>
<protein>
    <submittedName>
        <fullName evidence="9">DUF4982 domain-containing protein</fullName>
    </submittedName>
</protein>
<dbReference type="Gene3D" id="2.60.40.10">
    <property type="entry name" value="Immunoglobulins"/>
    <property type="match status" value="3"/>
</dbReference>
<dbReference type="PANTHER" id="PTHR42732:SF1">
    <property type="entry name" value="BETA-MANNOSIDASE"/>
    <property type="match status" value="1"/>
</dbReference>
<dbReference type="InterPro" id="IPR048229">
    <property type="entry name" value="GalB-like"/>
</dbReference>
<feature type="domain" description="Beta-mannosidase-like galactose-binding" evidence="8">
    <location>
        <begin position="176"/>
        <end position="250"/>
    </location>
</feature>
<reference evidence="9 10" key="1">
    <citation type="submission" date="2021-04" db="EMBL/GenBank/DDBJ databases">
        <title>Chitinophaga sp. nov., isolated from the rhizosphere soil.</title>
        <authorList>
            <person name="He S."/>
        </authorList>
    </citation>
    <scope>NUCLEOTIDE SEQUENCE [LARGE SCALE GENOMIC DNA]</scope>
    <source>
        <strain evidence="9 10">2R12</strain>
    </source>
</reference>
<evidence type="ECO:0000313" key="9">
    <source>
        <dbReference type="EMBL" id="MBS0031012.1"/>
    </source>
</evidence>
<sequence>MIVSLWPELRRLAFRSACCMLLLCLFTGYTCKSQVGAGKEIHRERISINDHWKFFRYDTTPDKLMYDVRPEVTDRNDNVVADSKPTASVAVQASEQVLKRWILPSGNDFIADPSRHHRRPSGNPGEGFPFVQNNFDDRSWEVVDLPHDWAIKGPFYKEQDAIVGGGMGRLPVQGVAWYRRKINIPVADKGKTVYLDIDGAMSYAIVWLNGRLVGGWPYGYNSFRLDLTPYIRPGGDNQLAIRLDNPTNSARWYPGGGIYRNVWLTKVNPVHVAQWGTFITTENVSASSAIVKVSVRASNQSAADRPIEIVTDIYTANEKGEAGGKKIVTMPASVITVKAGASYQATQQVTLQHPLLWGPPPAQYPHLYLAVTRLISSGKQVDEYQTLFGVRSLTFDAEKGLLVNAAPVRIQGVNQHHDLGAIGAAFNVRAAERQLEILRELGCNAIRLAHNPPAPELLDLTDRMGFLVIDEIFDNWERKKTPLDFHLIFPDWHEPDTRAFVRRDRNHPSVMAWSFGNEVGEQYTGEQGATLAKELYDIVREEDSTRPATASMNYAKPDMPFPRVMDILSLNYQGEGIRDAPAYQRLKGISTSPLYPAFRQRFPGKLIVSSETASALSTRGTYLFPVTAAISAPVEEGAGGNSRLQQVSAYELYTAAFGASPDKVFTSQDKHRYVAGEFVWSGFDYLGEPTPYYAARSSYSGIMDLAGFKKDRFYLYQSRWRPAYKMAHILPHWTWPDRVGAVIPVHVFTSGDEAELFLNGVSLGRKHKGQYEYRLRWDSVTYQPGILSVVTYKNGRLWAADTVRTAGAPAQLQLTADRRNIATDGKDLSFITLRVCDSEGVLIPSACYPVHFEVSGPGEIIATDNGDPADLVAFPSPERKAFNGLALVIIRVKKGGTGPIKVTAQSPGLTPAQVILNRP</sequence>
<feature type="domain" description="Glycoside hydrolase family 2" evidence="7">
    <location>
        <begin position="812"/>
        <end position="914"/>
    </location>
</feature>
<evidence type="ECO:0000256" key="1">
    <source>
        <dbReference type="ARBA" id="ARBA00007401"/>
    </source>
</evidence>
<feature type="domain" description="Glycoside hydrolase family 2 immunoglobulin-like beta-sandwich" evidence="4">
    <location>
        <begin position="276"/>
        <end position="391"/>
    </location>
</feature>
<dbReference type="InterPro" id="IPR051913">
    <property type="entry name" value="GH2_Domain-Containing"/>
</dbReference>
<organism evidence="9 10">
    <name type="scientific">Chitinophaga hostae</name>
    <dbReference type="NCBI Taxonomy" id="2831022"/>
    <lineage>
        <taxon>Bacteria</taxon>
        <taxon>Pseudomonadati</taxon>
        <taxon>Bacteroidota</taxon>
        <taxon>Chitinophagia</taxon>
        <taxon>Chitinophagales</taxon>
        <taxon>Chitinophagaceae</taxon>
        <taxon>Chitinophaga</taxon>
    </lineage>
</organism>
<dbReference type="Gene3D" id="2.60.120.260">
    <property type="entry name" value="Galactose-binding domain-like"/>
    <property type="match status" value="1"/>
</dbReference>
<evidence type="ECO:0000259" key="5">
    <source>
        <dbReference type="Pfam" id="PF02836"/>
    </source>
</evidence>
<dbReference type="PANTHER" id="PTHR42732">
    <property type="entry name" value="BETA-GALACTOSIDASE"/>
    <property type="match status" value="1"/>
</dbReference>
<dbReference type="Proteomes" id="UP000676386">
    <property type="component" value="Unassembled WGS sequence"/>
</dbReference>
<dbReference type="InterPro" id="IPR013783">
    <property type="entry name" value="Ig-like_fold"/>
</dbReference>
<proteinExistence type="inferred from homology"/>
<evidence type="ECO:0000256" key="2">
    <source>
        <dbReference type="ARBA" id="ARBA00022801"/>
    </source>
</evidence>
<dbReference type="EMBL" id="JAGTXB010000019">
    <property type="protein sequence ID" value="MBS0031012.1"/>
    <property type="molecule type" value="Genomic_DNA"/>
</dbReference>
<dbReference type="InterPro" id="IPR006102">
    <property type="entry name" value="Ig-like_GH2"/>
</dbReference>
<dbReference type="InterPro" id="IPR040605">
    <property type="entry name" value="Glyco_hydro2_dom5"/>
</dbReference>